<keyword evidence="2" id="KW-1185">Reference proteome</keyword>
<evidence type="ECO:0000256" key="1">
    <source>
        <dbReference type="SAM" id="MobiDB-lite"/>
    </source>
</evidence>
<reference evidence="3" key="1">
    <citation type="submission" date="2025-08" db="UniProtKB">
        <authorList>
            <consortium name="RefSeq"/>
        </authorList>
    </citation>
    <scope>IDENTIFICATION</scope>
</reference>
<sequence length="280" mass="32531">MVNIRNRIYRELSEQEKRKRIFLKEIKSITTRKEKTLIMDIIYEENRHVIHQCNIHFKRKLSWLKQKRQYELAKEEKQKYPDTINGIIMEDVLLPEEFNKDNEANIYGGVTTDPDEISILQLPPKYAVYSKVNTIKCLSEIEKSFTKIRWNLNRYYDNNTCDNNNNAKNTNRSNNNTNNNDRNNNNRSNKSNTNPNSEQLDAFGEQTTALESIIKITVVVEKSLADWETGVSNIMVRSMCQNADMLVAAQWSGNTVMAGRDDRDICSREYGATTSNSRTG</sequence>
<evidence type="ECO:0000313" key="2">
    <source>
        <dbReference type="Proteomes" id="UP000515154"/>
    </source>
</evidence>
<evidence type="ECO:0000313" key="3">
    <source>
        <dbReference type="RefSeq" id="XP_029643478.1"/>
    </source>
</evidence>
<dbReference type="KEGG" id="osn:115217899"/>
<dbReference type="Proteomes" id="UP000515154">
    <property type="component" value="Linkage group LG12"/>
</dbReference>
<keyword evidence="3" id="KW-0808">Transferase</keyword>
<gene>
    <name evidence="3" type="primary">LOC115217899</name>
</gene>
<protein>
    <submittedName>
        <fullName evidence="3">Probable serine/threonine-protein kinase tsuA</fullName>
    </submittedName>
</protein>
<feature type="compositionally biased region" description="Low complexity" evidence="1">
    <location>
        <begin position="159"/>
        <end position="197"/>
    </location>
</feature>
<keyword evidence="3" id="KW-0418">Kinase</keyword>
<proteinExistence type="predicted"/>
<feature type="region of interest" description="Disordered" evidence="1">
    <location>
        <begin position="159"/>
        <end position="199"/>
    </location>
</feature>
<name>A0A6P7SYJ4_9MOLL</name>
<accession>A0A6P7SYJ4</accession>
<dbReference type="RefSeq" id="XP_029643478.1">
    <property type="nucleotide sequence ID" value="XM_029787618.1"/>
</dbReference>
<dbReference type="AlphaFoldDB" id="A0A6P7SYJ4"/>
<organism evidence="2 3">
    <name type="scientific">Octopus sinensis</name>
    <name type="common">East Asian common octopus</name>
    <dbReference type="NCBI Taxonomy" id="2607531"/>
    <lineage>
        <taxon>Eukaryota</taxon>
        <taxon>Metazoa</taxon>
        <taxon>Spiralia</taxon>
        <taxon>Lophotrochozoa</taxon>
        <taxon>Mollusca</taxon>
        <taxon>Cephalopoda</taxon>
        <taxon>Coleoidea</taxon>
        <taxon>Octopodiformes</taxon>
        <taxon>Octopoda</taxon>
        <taxon>Incirrata</taxon>
        <taxon>Octopodidae</taxon>
        <taxon>Octopus</taxon>
    </lineage>
</organism>
<dbReference type="GO" id="GO:0016301">
    <property type="term" value="F:kinase activity"/>
    <property type="evidence" value="ECO:0007669"/>
    <property type="project" value="UniProtKB-KW"/>
</dbReference>